<sequence>MGHRIDHLEDLVRRLIAERQQVPSPSTNVVYPPESPQLEAGHATSALAADAQDVSGTGKTVMDGIHSVYLCGNDWHVINELKRTWSQEHDDHNDYDFRPVPSHTVDGSSLLFSQAKPIERIEILSTLPPKSEVDRLISHFFNRQAFPTTVPRLLFSILGITMLAYHQYGEPPEYEGISESLFQLYRMRTAQCLLSGDIAKCKPYTVEALRFNATAELNRKDDNRRGLWIMTGLVVRAAINMGYHRDPSQSPGISLLQAEYRRRIWLSVISMDDMTSFLGGSRNFPPHMVVAPVRDNSGTVRDMANFSNLSLVVMYHKGMCILHRKFLARRRIDGRFKFSRDRCISSALARLTFQQGLEPSFYRLSQTRQMLTLAATILLLELELRRKAPDTEAVPESGVLL</sequence>
<dbReference type="Pfam" id="PF04082">
    <property type="entry name" value="Fungal_trans"/>
    <property type="match status" value="1"/>
</dbReference>
<evidence type="ECO:0000313" key="5">
    <source>
        <dbReference type="Proteomes" id="UP000293360"/>
    </source>
</evidence>
<feature type="domain" description="Xylanolytic transcriptional activator regulatory" evidence="3">
    <location>
        <begin position="203"/>
        <end position="281"/>
    </location>
</feature>
<evidence type="ECO:0000259" key="3">
    <source>
        <dbReference type="Pfam" id="PF04082"/>
    </source>
</evidence>
<dbReference type="InterPro" id="IPR007219">
    <property type="entry name" value="XnlR_reg_dom"/>
</dbReference>
<comment type="caution">
    <text evidence="4">The sequence shown here is derived from an EMBL/GenBank/DDBJ whole genome shotgun (WGS) entry which is preliminary data.</text>
</comment>
<evidence type="ECO:0000313" key="4">
    <source>
        <dbReference type="EMBL" id="RYP08951.1"/>
    </source>
</evidence>
<organism evidence="4 5">
    <name type="scientific">Monosporascus ibericus</name>
    <dbReference type="NCBI Taxonomy" id="155417"/>
    <lineage>
        <taxon>Eukaryota</taxon>
        <taxon>Fungi</taxon>
        <taxon>Dikarya</taxon>
        <taxon>Ascomycota</taxon>
        <taxon>Pezizomycotina</taxon>
        <taxon>Sordariomycetes</taxon>
        <taxon>Xylariomycetidae</taxon>
        <taxon>Xylariales</taxon>
        <taxon>Xylariales incertae sedis</taxon>
        <taxon>Monosporascus</taxon>
    </lineage>
</organism>
<dbReference type="GO" id="GO:0005634">
    <property type="term" value="C:nucleus"/>
    <property type="evidence" value="ECO:0007669"/>
    <property type="project" value="UniProtKB-SubCell"/>
</dbReference>
<dbReference type="CDD" id="cd12148">
    <property type="entry name" value="fungal_TF_MHR"/>
    <property type="match status" value="1"/>
</dbReference>
<dbReference type="GO" id="GO:0008270">
    <property type="term" value="F:zinc ion binding"/>
    <property type="evidence" value="ECO:0007669"/>
    <property type="project" value="InterPro"/>
</dbReference>
<reference evidence="4 5" key="1">
    <citation type="submission" date="2018-06" db="EMBL/GenBank/DDBJ databases">
        <title>Complete Genomes of Monosporascus.</title>
        <authorList>
            <person name="Robinson A.J."/>
            <person name="Natvig D.O."/>
        </authorList>
    </citation>
    <scope>NUCLEOTIDE SEQUENCE [LARGE SCALE GENOMIC DNA]</scope>
    <source>
        <strain evidence="4 5">CBS 110550</strain>
    </source>
</reference>
<keyword evidence="5" id="KW-1185">Reference proteome</keyword>
<dbReference type="GO" id="GO:0006351">
    <property type="term" value="P:DNA-templated transcription"/>
    <property type="evidence" value="ECO:0007669"/>
    <property type="project" value="InterPro"/>
</dbReference>
<dbReference type="Proteomes" id="UP000293360">
    <property type="component" value="Unassembled WGS sequence"/>
</dbReference>
<comment type="subcellular location">
    <subcellularLocation>
        <location evidence="1">Nucleus</location>
    </subcellularLocation>
</comment>
<evidence type="ECO:0000256" key="2">
    <source>
        <dbReference type="ARBA" id="ARBA00023242"/>
    </source>
</evidence>
<accession>A0A4Q4TNW5</accession>
<dbReference type="PANTHER" id="PTHR31001">
    <property type="entry name" value="UNCHARACTERIZED TRANSCRIPTIONAL REGULATORY PROTEIN"/>
    <property type="match status" value="1"/>
</dbReference>
<dbReference type="InterPro" id="IPR050613">
    <property type="entry name" value="Sec_Metabolite_Reg"/>
</dbReference>
<dbReference type="OrthoDB" id="762982at2759"/>
<keyword evidence="2" id="KW-0539">Nucleus</keyword>
<protein>
    <recommendedName>
        <fullName evidence="3">Xylanolytic transcriptional activator regulatory domain-containing protein</fullName>
    </recommendedName>
</protein>
<dbReference type="AlphaFoldDB" id="A0A4Q4TNW5"/>
<evidence type="ECO:0000256" key="1">
    <source>
        <dbReference type="ARBA" id="ARBA00004123"/>
    </source>
</evidence>
<dbReference type="EMBL" id="QJNU01000050">
    <property type="protein sequence ID" value="RYP08951.1"/>
    <property type="molecule type" value="Genomic_DNA"/>
</dbReference>
<dbReference type="STRING" id="155417.A0A4Q4TNW5"/>
<dbReference type="GO" id="GO:0003677">
    <property type="term" value="F:DNA binding"/>
    <property type="evidence" value="ECO:0007669"/>
    <property type="project" value="InterPro"/>
</dbReference>
<name>A0A4Q4TNW5_9PEZI</name>
<gene>
    <name evidence="4" type="ORF">DL764_001562</name>
</gene>
<proteinExistence type="predicted"/>
<dbReference type="PANTHER" id="PTHR31001:SF49">
    <property type="entry name" value="ZN(II)2CYS6 TRANSCRIPTION FACTOR (EUROFUNG)"/>
    <property type="match status" value="1"/>
</dbReference>